<protein>
    <recommendedName>
        <fullName evidence="2 3">Heme chaperone HemW</fullName>
    </recommendedName>
</protein>
<dbReference type="InterPro" id="IPR058240">
    <property type="entry name" value="rSAM_sf"/>
</dbReference>
<dbReference type="PANTHER" id="PTHR13932:SF5">
    <property type="entry name" value="RADICAL S-ADENOSYL METHIONINE DOMAIN-CONTAINING PROTEIN 1, MITOCHONDRIAL"/>
    <property type="match status" value="1"/>
</dbReference>
<dbReference type="PANTHER" id="PTHR13932">
    <property type="entry name" value="COPROPORPHYRINIGEN III OXIDASE"/>
    <property type="match status" value="1"/>
</dbReference>
<dbReference type="SFLD" id="SFLDS00029">
    <property type="entry name" value="Radical_SAM"/>
    <property type="match status" value="1"/>
</dbReference>
<dbReference type="SUPFAM" id="SSF102114">
    <property type="entry name" value="Radical SAM enzymes"/>
    <property type="match status" value="1"/>
</dbReference>
<keyword evidence="3" id="KW-0479">Metal-binding</keyword>
<keyword evidence="3" id="KW-0949">S-adenosyl-L-methionine</keyword>
<dbReference type="InterPro" id="IPR006638">
    <property type="entry name" value="Elp3/MiaA/NifB-like_rSAM"/>
</dbReference>
<organism evidence="5 6">
    <name type="scientific">Haloechinothrix salitolerans</name>
    <dbReference type="NCBI Taxonomy" id="926830"/>
    <lineage>
        <taxon>Bacteria</taxon>
        <taxon>Bacillati</taxon>
        <taxon>Actinomycetota</taxon>
        <taxon>Actinomycetes</taxon>
        <taxon>Pseudonocardiales</taxon>
        <taxon>Pseudonocardiaceae</taxon>
        <taxon>Haloechinothrix</taxon>
    </lineage>
</organism>
<evidence type="ECO:0000259" key="4">
    <source>
        <dbReference type="PROSITE" id="PS51918"/>
    </source>
</evidence>
<dbReference type="InterPro" id="IPR004559">
    <property type="entry name" value="HemW-like"/>
</dbReference>
<dbReference type="SFLD" id="SFLDG01082">
    <property type="entry name" value="B12-binding_domain_containing"/>
    <property type="match status" value="1"/>
</dbReference>
<dbReference type="SFLD" id="SFLDF00562">
    <property type="entry name" value="HemN-like__clustered_with_heat"/>
    <property type="match status" value="1"/>
</dbReference>
<comment type="function">
    <text evidence="3">Probably acts as a heme chaperone, transferring heme to an unknown acceptor. Binds one molecule of heme per monomer, possibly covalently. Binds 1 [4Fe-4S] cluster. The cluster is coordinated with 3 cysteines and an exchangeable S-adenosyl-L-methionine.</text>
</comment>
<dbReference type="InterPro" id="IPR034505">
    <property type="entry name" value="Coproporphyrinogen-III_oxidase"/>
</dbReference>
<keyword evidence="3" id="KW-0963">Cytoplasm</keyword>
<dbReference type="PROSITE" id="PS51918">
    <property type="entry name" value="RADICAL_SAM"/>
    <property type="match status" value="1"/>
</dbReference>
<evidence type="ECO:0000313" key="6">
    <source>
        <dbReference type="Proteomes" id="UP001596337"/>
    </source>
</evidence>
<dbReference type="SFLD" id="SFLDG01065">
    <property type="entry name" value="anaerobic_coproporphyrinogen-I"/>
    <property type="match status" value="1"/>
</dbReference>
<keyword evidence="3" id="KW-0143">Chaperone</keyword>
<dbReference type="RefSeq" id="WP_345396349.1">
    <property type="nucleotide sequence ID" value="NZ_BAABLA010000025.1"/>
</dbReference>
<dbReference type="SFLD" id="SFLDF00288">
    <property type="entry name" value="HemN-like__clustered_with_nucl"/>
    <property type="match status" value="1"/>
</dbReference>
<keyword evidence="3" id="KW-0411">Iron-sulfur</keyword>
<comment type="caution">
    <text evidence="5">The sequence shown here is derived from an EMBL/GenBank/DDBJ whole genome shotgun (WGS) entry which is preliminary data.</text>
</comment>
<evidence type="ECO:0000256" key="1">
    <source>
        <dbReference type="ARBA" id="ARBA00006100"/>
    </source>
</evidence>
<keyword evidence="3" id="KW-0004">4Fe-4S</keyword>
<keyword evidence="3" id="KW-0349">Heme</keyword>
<evidence type="ECO:0000313" key="5">
    <source>
        <dbReference type="EMBL" id="MFC6867859.1"/>
    </source>
</evidence>
<dbReference type="InterPro" id="IPR023404">
    <property type="entry name" value="rSAM_horseshoe"/>
</dbReference>
<name>A0ABW2BZB6_9PSEU</name>
<comment type="similarity">
    <text evidence="1">Belongs to the anaerobic coproporphyrinogen-III oxidase family. HemW subfamily.</text>
</comment>
<dbReference type="InterPro" id="IPR007197">
    <property type="entry name" value="rSAM"/>
</dbReference>
<sequence>MPALPDGAEAPRDGTLPETALRGLGERPFGVYVHVPFCATRCGYCDFNTYTPGELSTSPESWLDGLRAELDLAARVLGEPPRARTVFVGGGTPSLLGADGLAAVLDVVRSTVGLTDNAEVTTESNPESTSPEFFAGIRAAGYTRVSLGMQSAAPHVLRTLDRVHTPGRPVAAAKEARAEGFEHVNLDLIYGTPGETTDDLRASLDAVLDAGADHVSAYALIVEDGTALARKVRNGELPMPDDDVLAADYELIDATLAEAGLRWYEVSNWAASAEARCEHNLIYWRGGDWWGAGPGAHSHVGGVRWWNVKHPARYAALLAAGESPAAGRELLSVSDQHLERVMLELRLADGLALDVLDDAGRREARRSATEGLLDVDALAAGRAVLTDAGRLLADGVVRRLVG</sequence>
<dbReference type="SMART" id="SM00729">
    <property type="entry name" value="Elp3"/>
    <property type="match status" value="1"/>
</dbReference>
<dbReference type="Proteomes" id="UP001596337">
    <property type="component" value="Unassembled WGS sequence"/>
</dbReference>
<dbReference type="Pfam" id="PF04055">
    <property type="entry name" value="Radical_SAM"/>
    <property type="match status" value="1"/>
</dbReference>
<keyword evidence="6" id="KW-1185">Reference proteome</keyword>
<dbReference type="EMBL" id="JBHSXX010000001">
    <property type="protein sequence ID" value="MFC6867859.1"/>
    <property type="molecule type" value="Genomic_DNA"/>
</dbReference>
<dbReference type="NCBIfam" id="TIGR00539">
    <property type="entry name" value="hemN_rel"/>
    <property type="match status" value="1"/>
</dbReference>
<feature type="domain" description="Radical SAM core" evidence="4">
    <location>
        <begin position="23"/>
        <end position="262"/>
    </location>
</feature>
<dbReference type="CDD" id="cd01335">
    <property type="entry name" value="Radical_SAM"/>
    <property type="match status" value="1"/>
</dbReference>
<reference evidence="6" key="1">
    <citation type="journal article" date="2019" name="Int. J. Syst. Evol. Microbiol.">
        <title>The Global Catalogue of Microorganisms (GCM) 10K type strain sequencing project: providing services to taxonomists for standard genome sequencing and annotation.</title>
        <authorList>
            <consortium name="The Broad Institute Genomics Platform"/>
            <consortium name="The Broad Institute Genome Sequencing Center for Infectious Disease"/>
            <person name="Wu L."/>
            <person name="Ma J."/>
        </authorList>
    </citation>
    <scope>NUCLEOTIDE SEQUENCE [LARGE SCALE GENOMIC DNA]</scope>
    <source>
        <strain evidence="6">KCTC 32255</strain>
    </source>
</reference>
<gene>
    <name evidence="5" type="primary">hemW</name>
    <name evidence="5" type="ORF">ACFQGD_11940</name>
</gene>
<keyword evidence="3" id="KW-0408">Iron</keyword>
<dbReference type="Gene3D" id="3.80.30.20">
    <property type="entry name" value="tm_1862 like domain"/>
    <property type="match status" value="1"/>
</dbReference>
<accession>A0ABW2BZB6</accession>
<proteinExistence type="inferred from homology"/>
<comment type="subcellular location">
    <subcellularLocation>
        <location evidence="3">Cytoplasm</location>
    </subcellularLocation>
</comment>
<evidence type="ECO:0000256" key="3">
    <source>
        <dbReference type="RuleBase" id="RU364116"/>
    </source>
</evidence>
<evidence type="ECO:0000256" key="2">
    <source>
        <dbReference type="ARBA" id="ARBA00017228"/>
    </source>
</evidence>